<feature type="domain" description="Carrier" evidence="10">
    <location>
        <begin position="1079"/>
        <end position="1154"/>
    </location>
</feature>
<protein>
    <recommendedName>
        <fullName evidence="4">Phenyloxazoline synthase MbtB</fullName>
    </recommendedName>
    <alternativeName>
        <fullName evidence="8">Mycobactin synthetase protein B</fullName>
    </alternativeName>
</protein>
<dbReference type="Gene3D" id="3.30.559.10">
    <property type="entry name" value="Chloramphenicol acetyltransferase-like domain"/>
    <property type="match status" value="1"/>
</dbReference>
<dbReference type="eggNOG" id="COG1020">
    <property type="taxonomic scope" value="Bacteria"/>
</dbReference>
<dbReference type="Gene3D" id="1.10.1200.10">
    <property type="entry name" value="ACP-like"/>
    <property type="match status" value="2"/>
</dbReference>
<evidence type="ECO:0000256" key="5">
    <source>
        <dbReference type="ARBA" id="ARBA00022450"/>
    </source>
</evidence>
<dbReference type="GO" id="GO:0044550">
    <property type="term" value="P:secondary metabolite biosynthetic process"/>
    <property type="evidence" value="ECO:0007669"/>
    <property type="project" value="TreeGrafter"/>
</dbReference>
<dbReference type="STRING" id="679197.HMPREF9336_00443"/>
<dbReference type="UniPathway" id="UPA00011"/>
<evidence type="ECO:0000256" key="8">
    <source>
        <dbReference type="ARBA" id="ARBA00033440"/>
    </source>
</evidence>
<dbReference type="SUPFAM" id="SSF56801">
    <property type="entry name" value="Acetyl-CoA synthetase-like"/>
    <property type="match status" value="1"/>
</dbReference>
<dbReference type="SUPFAM" id="SSF52777">
    <property type="entry name" value="CoA-dependent acyltransferases"/>
    <property type="match status" value="2"/>
</dbReference>
<dbReference type="InterPro" id="IPR045851">
    <property type="entry name" value="AMP-bd_C_sf"/>
</dbReference>
<dbReference type="CDD" id="cd19535">
    <property type="entry name" value="Cyc_NRPS"/>
    <property type="match status" value="1"/>
</dbReference>
<evidence type="ECO:0000256" key="2">
    <source>
        <dbReference type="ARBA" id="ARBA00005102"/>
    </source>
</evidence>
<dbReference type="InterPro" id="IPR010071">
    <property type="entry name" value="AA_adenyl_dom"/>
</dbReference>
<dbReference type="InterPro" id="IPR036736">
    <property type="entry name" value="ACP-like_sf"/>
</dbReference>
<feature type="region of interest" description="Disordered" evidence="9">
    <location>
        <begin position="544"/>
        <end position="579"/>
    </location>
</feature>
<name>E5XLS4_SEGRC</name>
<evidence type="ECO:0000313" key="11">
    <source>
        <dbReference type="EMBL" id="EFV14752.1"/>
    </source>
</evidence>
<dbReference type="GO" id="GO:0043041">
    <property type="term" value="P:amino acid activation for nonribosomal peptide biosynthetic process"/>
    <property type="evidence" value="ECO:0007669"/>
    <property type="project" value="TreeGrafter"/>
</dbReference>
<dbReference type="Gene3D" id="3.30.300.30">
    <property type="match status" value="1"/>
</dbReference>
<keyword evidence="5" id="KW-0596">Phosphopantetheine</keyword>
<dbReference type="GO" id="GO:0000036">
    <property type="term" value="F:acyl carrier activity"/>
    <property type="evidence" value="ECO:0007669"/>
    <property type="project" value="TreeGrafter"/>
</dbReference>
<keyword evidence="6" id="KW-0597">Phosphoprotein</keyword>
<dbReference type="HOGENOM" id="CLU_000022_2_4_11"/>
<dbReference type="Pfam" id="PF00668">
    <property type="entry name" value="Condensation"/>
    <property type="match status" value="1"/>
</dbReference>
<evidence type="ECO:0000256" key="1">
    <source>
        <dbReference type="ARBA" id="ARBA00001957"/>
    </source>
</evidence>
<evidence type="ECO:0000259" key="10">
    <source>
        <dbReference type="PROSITE" id="PS50075"/>
    </source>
</evidence>
<dbReference type="GO" id="GO:0005737">
    <property type="term" value="C:cytoplasm"/>
    <property type="evidence" value="ECO:0007669"/>
    <property type="project" value="TreeGrafter"/>
</dbReference>
<dbReference type="GO" id="GO:0016874">
    <property type="term" value="F:ligase activity"/>
    <property type="evidence" value="ECO:0007669"/>
    <property type="project" value="UniProtKB-KW"/>
</dbReference>
<dbReference type="Pfam" id="PF00550">
    <property type="entry name" value="PP-binding"/>
    <property type="match status" value="2"/>
</dbReference>
<reference evidence="11 12" key="1">
    <citation type="journal article" date="2011" name="Stand. Genomic Sci.">
        <title>High quality draft genome sequence of Segniliparus rugosus CDC 945(T)= (ATCC BAA-974(T)).</title>
        <authorList>
            <person name="Earl A.M."/>
            <person name="Desjardins C.A."/>
            <person name="Fitzgerald M.G."/>
            <person name="Arachchi H.M."/>
            <person name="Zeng Q."/>
            <person name="Mehta T."/>
            <person name="Griggs A."/>
            <person name="Birren B.W."/>
            <person name="Toney N.C."/>
            <person name="Carr J."/>
            <person name="Posey J."/>
            <person name="Butler W.R."/>
        </authorList>
    </citation>
    <scope>NUCLEOTIDE SEQUENCE [LARGE SCALE GENOMIC DNA]</scope>
    <source>
        <strain evidence="12">ATCC BAA-974 / DSM 45345 / CCUG 50838 / CIP 108380 / JCM 13579 / CDC 945</strain>
    </source>
</reference>
<dbReference type="InterPro" id="IPR057737">
    <property type="entry name" value="Condensation_MtbB-like"/>
</dbReference>
<dbReference type="SUPFAM" id="SSF47336">
    <property type="entry name" value="ACP-like"/>
    <property type="match status" value="2"/>
</dbReference>
<sequence>MLRFGFDPPANEAEGADVTEPPIALEDIRDQVAGLLGVPAESLAQDDDLISFGLDSLRMMSLAGRWRKRGFAVGFAELAANPTLRCWCDILRAAPRLETRAAPAAPEPEAQESAEPFPLAPMQHAQWVGRDGGQRLGGVAAHLYVEFDGAGSGGAGIDPDRLASAVDQLVRRHPMLRVQVLPDGTQQVLPKPKLQIFEAVDLREADEDEARLRLAEIREAKSSQTLAVHEGQVIDVLLVSLPGGRSRLCLDVDMIAADAMSYRVLVADLAALYQGESLEKPQKDFRRHLVEKLAACDPASEADRLWWAGRLEELPSPPQLPVVAEADYAPDARTVRHHHWLAPERKAALYARCHEHGVTPAMALASIFAAAVGNWSANPKFLLNLPLFTREETEAGLDRVVGDFTSSVMLGVDLSAPATVGERAHEVQRAFHEAAAHSAYSGLSVLRDLSRLHGEQVLANVVYTSAIGLGELFADSVTQTFGSPVHIISQGPQVALDAQVTEVSGGLLLNWDVREPYLRPGAAEAMFAWYTAEVDRLADNAEQWSRPSGAGAASKDQRAARDALFDPGPAPQGSGQTLHGGFFECAEENPDAVAVIAQDGTTTSYGKLREQALAVAGALVDSGVKRGDAVAVALPKGAAQVPALLGILAAGAAYVPVGVDQPPARRQQMAQTADVRAVIAAADEDLAAPGVPVVAFARAAEHCRPLPQPVPVTGDDLAYVLFTSGSTGVPKGVELRHGAAMNTLEDLVWRFEIAESDRCLSLAALESDMSVFDVFVPLGVGGAVVVIDESSRREPATWARLVERHAVTCVNWIPGWLDILLDTPSGDLGSLRVVLLGGDWVSVDLPRRLRERAPRSRFAGLGGATETAIHASVCEVDQPQDGWLSVPYGRPLRGMRCRVVNARGEDCPDWAVGEIWFGGPGIAEGYRGDAARTAERFVQHEGMRWYRTGDLGRHWPGGTVEFVGRADHRVKISGYRVELGEVESALRQAPRVLRAVALALGEPTARMGTRIAAAVAGAPGNRPDTDEVLAALARSMPQHMVPTQLLVLESMPLTDNGKLDRAAVRRLLEEAGPTRSQRAPRTKLEAALVRILHDVLGREIGAEEDFFRFGVDSIFAIKAVARIRDWLDSPSAAVADFFAARTVAGLARRLAEKDGEPGRLEQVAEVYLEVADLSEDELLAQTNEEESYA</sequence>
<gene>
    <name evidence="11" type="ORF">HMPREF9336_00443</name>
</gene>
<feature type="compositionally biased region" description="Basic and acidic residues" evidence="9">
    <location>
        <begin position="555"/>
        <end position="564"/>
    </location>
</feature>
<evidence type="ECO:0000313" key="12">
    <source>
        <dbReference type="Proteomes" id="UP000004816"/>
    </source>
</evidence>
<dbReference type="OrthoDB" id="2472181at2"/>
<dbReference type="Pfam" id="PF13193">
    <property type="entry name" value="AMP-binding_C"/>
    <property type="match status" value="1"/>
</dbReference>
<dbReference type="InterPro" id="IPR020806">
    <property type="entry name" value="PKS_PP-bd"/>
</dbReference>
<comment type="pathway">
    <text evidence="2">Siderophore biosynthesis; mycobactin biosynthesis.</text>
</comment>
<dbReference type="Gene3D" id="3.40.50.12780">
    <property type="entry name" value="N-terminal domain of ligase-like"/>
    <property type="match status" value="1"/>
</dbReference>
<organism evidence="11 12">
    <name type="scientific">Segniliparus rugosus (strain ATCC BAA-974 / DSM 45345 / CCUG 50838 / CIP 108380 / JCM 13579 / CDC 945)</name>
    <dbReference type="NCBI Taxonomy" id="679197"/>
    <lineage>
        <taxon>Bacteria</taxon>
        <taxon>Bacillati</taxon>
        <taxon>Actinomycetota</taxon>
        <taxon>Actinomycetes</taxon>
        <taxon>Mycobacteriales</taxon>
        <taxon>Segniliparaceae</taxon>
        <taxon>Segniliparus</taxon>
    </lineage>
</organism>
<dbReference type="InterPro" id="IPR023213">
    <property type="entry name" value="CAT-like_dom_sf"/>
</dbReference>
<dbReference type="Pfam" id="PF00501">
    <property type="entry name" value="AMP-binding"/>
    <property type="match status" value="1"/>
</dbReference>
<dbReference type="PANTHER" id="PTHR45527:SF10">
    <property type="entry name" value="PYOCHELIN SYNTHASE PCHF"/>
    <property type="match status" value="1"/>
</dbReference>
<dbReference type="PROSITE" id="PS00455">
    <property type="entry name" value="AMP_BINDING"/>
    <property type="match status" value="1"/>
</dbReference>
<evidence type="ECO:0000256" key="3">
    <source>
        <dbReference type="ARBA" id="ARBA00007380"/>
    </source>
</evidence>
<comment type="caution">
    <text evidence="11">The sequence shown here is derived from an EMBL/GenBank/DDBJ whole genome shotgun (WGS) entry which is preliminary data.</text>
</comment>
<dbReference type="FunFam" id="3.30.559.30:FF:000006">
    <property type="entry name" value="Yersiniabactin polyketide/non-ribosomal peptide synthetase"/>
    <property type="match status" value="1"/>
</dbReference>
<proteinExistence type="inferred from homology"/>
<keyword evidence="7" id="KW-0436">Ligase</keyword>
<dbReference type="RefSeq" id="WP_007467402.1">
    <property type="nucleotide sequence ID" value="NZ_KI391954.1"/>
</dbReference>
<dbReference type="AlphaFoldDB" id="E5XLS4"/>
<feature type="domain" description="Carrier" evidence="10">
    <location>
        <begin position="19"/>
        <end position="95"/>
    </location>
</feature>
<keyword evidence="12" id="KW-1185">Reference proteome</keyword>
<dbReference type="PROSITE" id="PS50075">
    <property type="entry name" value="CARRIER"/>
    <property type="match status" value="2"/>
</dbReference>
<evidence type="ECO:0000256" key="4">
    <source>
        <dbReference type="ARBA" id="ARBA00016743"/>
    </source>
</evidence>
<dbReference type="InterPro" id="IPR009081">
    <property type="entry name" value="PP-bd_ACP"/>
</dbReference>
<dbReference type="InterPro" id="IPR020845">
    <property type="entry name" value="AMP-binding_CS"/>
</dbReference>
<dbReference type="FunFam" id="3.30.559.10:FF:000023">
    <property type="entry name" value="Non-ribosomal peptide synthetase"/>
    <property type="match status" value="1"/>
</dbReference>
<dbReference type="GO" id="GO:0031177">
    <property type="term" value="F:phosphopantetheine binding"/>
    <property type="evidence" value="ECO:0007669"/>
    <property type="project" value="InterPro"/>
</dbReference>
<dbReference type="InterPro" id="IPR025110">
    <property type="entry name" value="AMP-bd_C"/>
</dbReference>
<dbReference type="FunFam" id="3.40.50.12780:FF:000012">
    <property type="entry name" value="Non-ribosomal peptide synthetase"/>
    <property type="match status" value="1"/>
</dbReference>
<dbReference type="InterPro" id="IPR042099">
    <property type="entry name" value="ANL_N_sf"/>
</dbReference>
<comment type="cofactor">
    <cofactor evidence="1">
        <name>pantetheine 4'-phosphate</name>
        <dbReference type="ChEBI" id="CHEBI:47942"/>
    </cofactor>
</comment>
<dbReference type="NCBIfam" id="TIGR01733">
    <property type="entry name" value="AA-adenyl-dom"/>
    <property type="match status" value="1"/>
</dbReference>
<dbReference type="InterPro" id="IPR001242">
    <property type="entry name" value="Condensation_dom"/>
</dbReference>
<dbReference type="EMBL" id="ACZI02000003">
    <property type="protein sequence ID" value="EFV14752.1"/>
    <property type="molecule type" value="Genomic_DNA"/>
</dbReference>
<comment type="similarity">
    <text evidence="3">Belongs to the ATP-dependent AMP-binding enzyme family. MbtB subfamily.</text>
</comment>
<dbReference type="PANTHER" id="PTHR45527">
    <property type="entry name" value="NONRIBOSOMAL PEPTIDE SYNTHETASE"/>
    <property type="match status" value="1"/>
</dbReference>
<evidence type="ECO:0000256" key="9">
    <source>
        <dbReference type="SAM" id="MobiDB-lite"/>
    </source>
</evidence>
<evidence type="ECO:0000256" key="6">
    <source>
        <dbReference type="ARBA" id="ARBA00022553"/>
    </source>
</evidence>
<accession>E5XLS4</accession>
<evidence type="ECO:0000256" key="7">
    <source>
        <dbReference type="ARBA" id="ARBA00022598"/>
    </source>
</evidence>
<dbReference type="Proteomes" id="UP000004816">
    <property type="component" value="Unassembled WGS sequence"/>
</dbReference>
<dbReference type="SMART" id="SM00823">
    <property type="entry name" value="PKS_PP"/>
    <property type="match status" value="2"/>
</dbReference>
<dbReference type="Gene3D" id="3.30.559.30">
    <property type="entry name" value="Nonribosomal peptide synthetase, condensation domain"/>
    <property type="match status" value="1"/>
</dbReference>
<feature type="region of interest" description="Disordered" evidence="9">
    <location>
        <begin position="1"/>
        <end position="20"/>
    </location>
</feature>
<dbReference type="InterPro" id="IPR000873">
    <property type="entry name" value="AMP-dep_synth/lig_dom"/>
</dbReference>